<accession>A0A4R8XHL9</accession>
<evidence type="ECO:0008006" key="3">
    <source>
        <dbReference type="Google" id="ProtNLM"/>
    </source>
</evidence>
<organism evidence="1 2">
    <name type="scientific">Cryobacterium cheniae</name>
    <dbReference type="NCBI Taxonomy" id="1259262"/>
    <lineage>
        <taxon>Bacteria</taxon>
        <taxon>Bacillati</taxon>
        <taxon>Actinomycetota</taxon>
        <taxon>Actinomycetes</taxon>
        <taxon>Micrococcales</taxon>
        <taxon>Microbacteriaceae</taxon>
        <taxon>Cryobacterium</taxon>
    </lineage>
</organism>
<reference evidence="1 2" key="1">
    <citation type="submission" date="2019-03" db="EMBL/GenBank/DDBJ databases">
        <title>Genomics of glacier-inhabiting Cryobacterium strains.</title>
        <authorList>
            <person name="Liu Q."/>
            <person name="Xin Y.-H."/>
        </authorList>
    </citation>
    <scope>NUCLEOTIDE SEQUENCE [LARGE SCALE GENOMIC DNA]</scope>
    <source>
        <strain evidence="1 2">TMT2-48-2</strain>
    </source>
</reference>
<proteinExistence type="predicted"/>
<dbReference type="Proteomes" id="UP000298433">
    <property type="component" value="Unassembled WGS sequence"/>
</dbReference>
<dbReference type="RefSeq" id="WP_134371207.1">
    <property type="nucleotide sequence ID" value="NZ_SOGN01000065.1"/>
</dbReference>
<evidence type="ECO:0000313" key="1">
    <source>
        <dbReference type="EMBL" id="TFC76676.1"/>
    </source>
</evidence>
<dbReference type="OrthoDB" id="2579961at2"/>
<dbReference type="AlphaFoldDB" id="A0A4R8XHL9"/>
<sequence length="449" mass="47732">MSFQVSTAKVGITPTLDSNPYMAGYGVQSAPRLAASSDPYREPLYARCVILWDDSYPNALITLDLLGIPRSMNLALRPRLLALAGWSDADITLQATHTHNGPALVDMLHPFISYGLSDLTLLRSYSSWLQDKIVEVVTQALNAARTPVTLDYKVTNAGFAVNRVGLPTVEKQVPVLTARRSNGAPRAVIFSYGCHPVSAGWRELFDGDWPAGACTYIENARPGCFAMFLQGPAGDQDPAGVRSWALRDAHSSALGSAVSTAAGTAGRALSSPIQTSYEEVNLPLDILATDANLAAVRAAYVQRLDNPAGQPAWFQRHAQVMISRIDSDTIETSIPTPIQVWKLQGSPILRIALTGGELVSGYGAYFRSRFGGANGILVGGYANEVSCYVPANNFFPPYVTGGSYEGGWDLDSPGIAGGSMTVYPHLAHLKAGAGGVESTLIAAVTAQLS</sequence>
<evidence type="ECO:0000313" key="2">
    <source>
        <dbReference type="Proteomes" id="UP000298433"/>
    </source>
</evidence>
<protein>
    <recommendedName>
        <fullName evidence="3">Neutral/alkaline non-lysosomal ceramidase N-terminal domain-containing protein</fullName>
    </recommendedName>
</protein>
<name>A0A4R8XHL9_9MICO</name>
<keyword evidence="2" id="KW-1185">Reference proteome</keyword>
<gene>
    <name evidence="1" type="ORF">E3T23_14255</name>
</gene>
<comment type="caution">
    <text evidence="1">The sequence shown here is derived from an EMBL/GenBank/DDBJ whole genome shotgun (WGS) entry which is preliminary data.</text>
</comment>
<dbReference type="EMBL" id="SOGN01000065">
    <property type="protein sequence ID" value="TFC76676.1"/>
    <property type="molecule type" value="Genomic_DNA"/>
</dbReference>